<keyword evidence="3" id="KW-1185">Reference proteome</keyword>
<gene>
    <name evidence="2" type="ORF">PAC_14729</name>
</gene>
<dbReference type="AlphaFoldDB" id="A0A1L7XIG8"/>
<dbReference type="OrthoDB" id="3515453at2759"/>
<dbReference type="EMBL" id="FJOG01000028">
    <property type="protein sequence ID" value="CZR64830.1"/>
    <property type="molecule type" value="Genomic_DNA"/>
</dbReference>
<evidence type="ECO:0000256" key="1">
    <source>
        <dbReference type="SAM" id="SignalP"/>
    </source>
</evidence>
<dbReference type="STRING" id="576137.A0A1L7XIG8"/>
<reference evidence="2 3" key="1">
    <citation type="submission" date="2016-03" db="EMBL/GenBank/DDBJ databases">
        <authorList>
            <person name="Ploux O."/>
        </authorList>
    </citation>
    <scope>NUCLEOTIDE SEQUENCE [LARGE SCALE GENOMIC DNA]</scope>
    <source>
        <strain evidence="2 3">UAMH 11012</strain>
    </source>
</reference>
<sequence>MRARIIISILAFSACHEGAGIEGLCVSSSFDPPLRGDTYSLNYSSYQGQFINSSLSVNSLQLLSNPASNIGMPLFFPGDNGISVGFDQHDLMYIAGYQDDTVNPPEDLSAPKPYYQWYACTTNWVGYVYQTLA</sequence>
<dbReference type="Proteomes" id="UP000184330">
    <property type="component" value="Unassembled WGS sequence"/>
</dbReference>
<feature type="chain" id="PRO_5012024353" evidence="1">
    <location>
        <begin position="21"/>
        <end position="133"/>
    </location>
</feature>
<organism evidence="2 3">
    <name type="scientific">Phialocephala subalpina</name>
    <dbReference type="NCBI Taxonomy" id="576137"/>
    <lineage>
        <taxon>Eukaryota</taxon>
        <taxon>Fungi</taxon>
        <taxon>Dikarya</taxon>
        <taxon>Ascomycota</taxon>
        <taxon>Pezizomycotina</taxon>
        <taxon>Leotiomycetes</taxon>
        <taxon>Helotiales</taxon>
        <taxon>Mollisiaceae</taxon>
        <taxon>Phialocephala</taxon>
        <taxon>Phialocephala fortinii species complex</taxon>
    </lineage>
</organism>
<accession>A0A1L7XIG8</accession>
<proteinExistence type="predicted"/>
<protein>
    <submittedName>
        <fullName evidence="2">Uncharacterized protein</fullName>
    </submittedName>
</protein>
<keyword evidence="1" id="KW-0732">Signal</keyword>
<evidence type="ECO:0000313" key="3">
    <source>
        <dbReference type="Proteomes" id="UP000184330"/>
    </source>
</evidence>
<feature type="signal peptide" evidence="1">
    <location>
        <begin position="1"/>
        <end position="20"/>
    </location>
</feature>
<dbReference type="PROSITE" id="PS51257">
    <property type="entry name" value="PROKAR_LIPOPROTEIN"/>
    <property type="match status" value="1"/>
</dbReference>
<name>A0A1L7XIG8_9HELO</name>
<evidence type="ECO:0000313" key="2">
    <source>
        <dbReference type="EMBL" id="CZR64830.1"/>
    </source>
</evidence>